<sequence>MAMLFEHGASGSVVDAAGKTALHIFAEDSKLGSWNRSLAIRWRVVEKLLQMLLAHGVDPHVADSSGKRAADYAKYVEVYLFLQGAVGEEPDMDKLQTLPAADPNSRLKCLYKY</sequence>
<proteinExistence type="predicted"/>
<dbReference type="EMBL" id="MU276223">
    <property type="protein sequence ID" value="KAI0040145.1"/>
    <property type="molecule type" value="Genomic_DNA"/>
</dbReference>
<protein>
    <submittedName>
        <fullName evidence="1">Uncharacterized protein</fullName>
    </submittedName>
</protein>
<reference evidence="1" key="2">
    <citation type="journal article" date="2022" name="New Phytol.">
        <title>Evolutionary transition to the ectomycorrhizal habit in the genomes of a hyperdiverse lineage of mushroom-forming fungi.</title>
        <authorList>
            <person name="Looney B."/>
            <person name="Miyauchi S."/>
            <person name="Morin E."/>
            <person name="Drula E."/>
            <person name="Courty P.E."/>
            <person name="Kohler A."/>
            <person name="Kuo A."/>
            <person name="LaButti K."/>
            <person name="Pangilinan J."/>
            <person name="Lipzen A."/>
            <person name="Riley R."/>
            <person name="Andreopoulos W."/>
            <person name="He G."/>
            <person name="Johnson J."/>
            <person name="Nolan M."/>
            <person name="Tritt A."/>
            <person name="Barry K.W."/>
            <person name="Grigoriev I.V."/>
            <person name="Nagy L.G."/>
            <person name="Hibbett D."/>
            <person name="Henrissat B."/>
            <person name="Matheny P.B."/>
            <person name="Labbe J."/>
            <person name="Martin F.M."/>
        </authorList>
    </citation>
    <scope>NUCLEOTIDE SEQUENCE</scope>
    <source>
        <strain evidence="1">FP105234-sp</strain>
    </source>
</reference>
<keyword evidence="2" id="KW-1185">Reference proteome</keyword>
<name>A0ACB8R880_9AGAM</name>
<comment type="caution">
    <text evidence="1">The sequence shown here is derived from an EMBL/GenBank/DDBJ whole genome shotgun (WGS) entry which is preliminary data.</text>
</comment>
<evidence type="ECO:0000313" key="1">
    <source>
        <dbReference type="EMBL" id="KAI0040145.1"/>
    </source>
</evidence>
<dbReference type="Proteomes" id="UP000814033">
    <property type="component" value="Unassembled WGS sequence"/>
</dbReference>
<organism evidence="1 2">
    <name type="scientific">Auriscalpium vulgare</name>
    <dbReference type="NCBI Taxonomy" id="40419"/>
    <lineage>
        <taxon>Eukaryota</taxon>
        <taxon>Fungi</taxon>
        <taxon>Dikarya</taxon>
        <taxon>Basidiomycota</taxon>
        <taxon>Agaricomycotina</taxon>
        <taxon>Agaricomycetes</taxon>
        <taxon>Russulales</taxon>
        <taxon>Auriscalpiaceae</taxon>
        <taxon>Auriscalpium</taxon>
    </lineage>
</organism>
<evidence type="ECO:0000313" key="2">
    <source>
        <dbReference type="Proteomes" id="UP000814033"/>
    </source>
</evidence>
<reference evidence="1" key="1">
    <citation type="submission" date="2021-02" db="EMBL/GenBank/DDBJ databases">
        <authorList>
            <consortium name="DOE Joint Genome Institute"/>
            <person name="Ahrendt S."/>
            <person name="Looney B.P."/>
            <person name="Miyauchi S."/>
            <person name="Morin E."/>
            <person name="Drula E."/>
            <person name="Courty P.E."/>
            <person name="Chicoki N."/>
            <person name="Fauchery L."/>
            <person name="Kohler A."/>
            <person name="Kuo A."/>
            <person name="Labutti K."/>
            <person name="Pangilinan J."/>
            <person name="Lipzen A."/>
            <person name="Riley R."/>
            <person name="Andreopoulos W."/>
            <person name="He G."/>
            <person name="Johnson J."/>
            <person name="Barry K.W."/>
            <person name="Grigoriev I.V."/>
            <person name="Nagy L."/>
            <person name="Hibbett D."/>
            <person name="Henrissat B."/>
            <person name="Matheny P.B."/>
            <person name="Labbe J."/>
            <person name="Martin F."/>
        </authorList>
    </citation>
    <scope>NUCLEOTIDE SEQUENCE</scope>
    <source>
        <strain evidence="1">FP105234-sp</strain>
    </source>
</reference>
<gene>
    <name evidence="1" type="ORF">FA95DRAFT_1612020</name>
</gene>
<accession>A0ACB8R880</accession>